<feature type="transmembrane region" description="Helical" evidence="2">
    <location>
        <begin position="71"/>
        <end position="90"/>
    </location>
</feature>
<evidence type="ECO:0000259" key="4">
    <source>
        <dbReference type="Pfam" id="PF00892"/>
    </source>
</evidence>
<dbReference type="RefSeq" id="WP_208261124.1">
    <property type="nucleotide sequence ID" value="NZ_JAGEOJ010000019.1"/>
</dbReference>
<evidence type="ECO:0000256" key="2">
    <source>
        <dbReference type="SAM" id="Phobius"/>
    </source>
</evidence>
<sequence>MPVNKRPYLLLSVTMVMWGSAFASSKAVVDHMPHTVAALLRFGGGAIALLVAVAFSGTTRTKAAPRAARRAALAGVLGVFAYNACFFWGLSLAPSLDGGILIPVLSPVLTTAFLTLTGRERASRARLAGLALGLAGAVVFFLGTGGGGSPERLAGDALYALSAVCWAAYTLVGPRVLAGLEPLRAMAYATCAGTVLLAVLAAPGLGQVQWTALPTGVWLNVAYLAVGAAAIANLLYYRGIGSVGPASASLMMFTVPMVSTACATLLLSESFNPLQALGALILVAGAILAVTQGLQNWNEAFRSDRVVDTGQTRGNPMYLVVGATAHFGRQAVEELVSAGQPVRALTRTPEKAGLPEGVQVVRGDLTDPASLPAAVEGVEAVLLVLRYGMDVGPLLDAARAAGVRRVVFLTSGAVVRGVSADAQPDVIAEYHRGVEEAVEASGLEWTFLRLLFPAINSLTFAMQLQGGDVIRAPYTRAGFSAIHERDVAEVAARVLADGAAHAGATYDLTGPESLTQAAQVAVLAEALGRPLTVEDLDPEPVREQMSQFMDAEFLAALFSLMEAAVGKPAPVNDTVERITGHPARTYATWAADHRADFGG</sequence>
<keyword evidence="2" id="KW-0812">Transmembrane</keyword>
<protein>
    <submittedName>
        <fullName evidence="6">EamA family transporter</fullName>
    </submittedName>
</protein>
<feature type="domain" description="EamA" evidence="4">
    <location>
        <begin position="8"/>
        <end position="141"/>
    </location>
</feature>
<dbReference type="InterPro" id="IPR036291">
    <property type="entry name" value="NAD(P)-bd_dom_sf"/>
</dbReference>
<feature type="transmembrane region" description="Helical" evidence="2">
    <location>
        <begin position="127"/>
        <end position="145"/>
    </location>
</feature>
<proteinExistence type="inferred from homology"/>
<feature type="transmembrane region" description="Helical" evidence="2">
    <location>
        <begin position="185"/>
        <end position="205"/>
    </location>
</feature>
<accession>A0A939T4Y0</accession>
<name>A0A939T4Y0_9ACTN</name>
<feature type="domain" description="NAD(P)-binding" evidence="5">
    <location>
        <begin position="322"/>
        <end position="497"/>
    </location>
</feature>
<evidence type="ECO:0000313" key="6">
    <source>
        <dbReference type="EMBL" id="MBO2453096.1"/>
    </source>
</evidence>
<dbReference type="PANTHER" id="PTHR43162">
    <property type="match status" value="1"/>
</dbReference>
<feature type="domain" description="EamA" evidence="4">
    <location>
        <begin position="155"/>
        <end position="290"/>
    </location>
</feature>
<dbReference type="GO" id="GO:0016020">
    <property type="term" value="C:membrane"/>
    <property type="evidence" value="ECO:0007669"/>
    <property type="project" value="InterPro"/>
</dbReference>
<evidence type="ECO:0000256" key="1">
    <source>
        <dbReference type="ARBA" id="ARBA00007362"/>
    </source>
</evidence>
<feature type="transmembrane region" description="Helical" evidence="2">
    <location>
        <begin position="217"/>
        <end position="236"/>
    </location>
</feature>
<feature type="transmembrane region" description="Helical" evidence="2">
    <location>
        <begin position="39"/>
        <end position="59"/>
    </location>
</feature>
<feature type="transmembrane region" description="Helical" evidence="2">
    <location>
        <begin position="96"/>
        <end position="115"/>
    </location>
</feature>
<dbReference type="Proteomes" id="UP000669179">
    <property type="component" value="Unassembled WGS sequence"/>
</dbReference>
<reference evidence="6" key="1">
    <citation type="submission" date="2021-03" db="EMBL/GenBank/DDBJ databases">
        <authorList>
            <person name="Kanchanasin P."/>
            <person name="Saeng-In P."/>
            <person name="Phongsopitanun W."/>
            <person name="Yuki M."/>
            <person name="Kudo T."/>
            <person name="Ohkuma M."/>
            <person name="Tanasupawat S."/>
        </authorList>
    </citation>
    <scope>NUCLEOTIDE SEQUENCE</scope>
    <source>
        <strain evidence="6">GKU 128</strain>
    </source>
</reference>
<dbReference type="EMBL" id="JAGEOJ010000019">
    <property type="protein sequence ID" value="MBO2453096.1"/>
    <property type="molecule type" value="Genomic_DNA"/>
</dbReference>
<comment type="caution">
    <text evidence="6">The sequence shown here is derived from an EMBL/GenBank/DDBJ whole genome shotgun (WGS) entry which is preliminary data.</text>
</comment>
<dbReference type="InterPro" id="IPR037185">
    <property type="entry name" value="EmrE-like"/>
</dbReference>
<dbReference type="Gene3D" id="3.90.25.10">
    <property type="entry name" value="UDP-galactose 4-epimerase, domain 1"/>
    <property type="match status" value="1"/>
</dbReference>
<dbReference type="InterPro" id="IPR000620">
    <property type="entry name" value="EamA_dom"/>
</dbReference>
<keyword evidence="3" id="KW-0732">Signal</keyword>
<keyword evidence="2" id="KW-1133">Transmembrane helix</keyword>
<feature type="transmembrane region" description="Helical" evidence="2">
    <location>
        <begin position="274"/>
        <end position="294"/>
    </location>
</feature>
<keyword evidence="7" id="KW-1185">Reference proteome</keyword>
<comment type="similarity">
    <text evidence="1">Belongs to the EamA transporter family.</text>
</comment>
<feature type="transmembrane region" description="Helical" evidence="2">
    <location>
        <begin position="157"/>
        <end position="178"/>
    </location>
</feature>
<organism evidence="6 7">
    <name type="scientific">Actinomadura barringtoniae</name>
    <dbReference type="NCBI Taxonomy" id="1427535"/>
    <lineage>
        <taxon>Bacteria</taxon>
        <taxon>Bacillati</taxon>
        <taxon>Actinomycetota</taxon>
        <taxon>Actinomycetes</taxon>
        <taxon>Streptosporangiales</taxon>
        <taxon>Thermomonosporaceae</taxon>
        <taxon>Actinomadura</taxon>
    </lineage>
</organism>
<dbReference type="Pfam" id="PF00892">
    <property type="entry name" value="EamA"/>
    <property type="match status" value="2"/>
</dbReference>
<feature type="signal peptide" evidence="3">
    <location>
        <begin position="1"/>
        <end position="23"/>
    </location>
</feature>
<keyword evidence="2" id="KW-0472">Membrane</keyword>
<gene>
    <name evidence="6" type="ORF">J4573_38800</name>
</gene>
<dbReference type="PANTHER" id="PTHR43162:SF1">
    <property type="entry name" value="PRESTALK A DIFFERENTIATION PROTEIN A"/>
    <property type="match status" value="1"/>
</dbReference>
<dbReference type="InterPro" id="IPR051604">
    <property type="entry name" value="Ergot_Alk_Oxidoreductase"/>
</dbReference>
<dbReference type="Gene3D" id="3.40.50.720">
    <property type="entry name" value="NAD(P)-binding Rossmann-like Domain"/>
    <property type="match status" value="1"/>
</dbReference>
<dbReference type="SUPFAM" id="SSF51735">
    <property type="entry name" value="NAD(P)-binding Rossmann-fold domains"/>
    <property type="match status" value="1"/>
</dbReference>
<dbReference type="InterPro" id="IPR016040">
    <property type="entry name" value="NAD(P)-bd_dom"/>
</dbReference>
<evidence type="ECO:0000259" key="5">
    <source>
        <dbReference type="Pfam" id="PF13460"/>
    </source>
</evidence>
<feature type="transmembrane region" description="Helical" evidence="2">
    <location>
        <begin position="248"/>
        <end position="268"/>
    </location>
</feature>
<dbReference type="SUPFAM" id="SSF103481">
    <property type="entry name" value="Multidrug resistance efflux transporter EmrE"/>
    <property type="match status" value="2"/>
</dbReference>
<feature type="chain" id="PRO_5037105399" evidence="3">
    <location>
        <begin position="24"/>
        <end position="599"/>
    </location>
</feature>
<evidence type="ECO:0000313" key="7">
    <source>
        <dbReference type="Proteomes" id="UP000669179"/>
    </source>
</evidence>
<dbReference type="Pfam" id="PF13460">
    <property type="entry name" value="NAD_binding_10"/>
    <property type="match status" value="1"/>
</dbReference>
<evidence type="ECO:0000256" key="3">
    <source>
        <dbReference type="SAM" id="SignalP"/>
    </source>
</evidence>
<dbReference type="AlphaFoldDB" id="A0A939T4Y0"/>